<evidence type="ECO:0000256" key="2">
    <source>
        <dbReference type="ARBA" id="ARBA00023015"/>
    </source>
</evidence>
<sequence>MFAKVAVFPCGHGEKIEMLNMRVPNKFVRKFGDELSSVATLSDPSGRDWLVELRKADQKLWFHDGWHEFVKHHCIHAGNLLIFRYEGNSNFDIYMFNLTACESCNIPSCSEEPNHVKQCPVSLGKVADNASIEILGAEEPSHGKHHPVLHGKEVEDDDSIEFLGSFPPRPTSMPRRNNVSDEHVDQQKLYKSCIRTALKNLMHSPDGDNIHLAKDADTLKAKVQSTREIGIQFNESELTRTAGEVGSAEFNVEVGMPGARVSIAVAEKRGRAIRAVLRPRTRRRGVEPADKRERRCKYPTRDPETFFKIVFNEKILRLPEIFLQKFGDQLASIATVNGPNGRVWQLSLGKDENGTWFSDGWDKFLDYHSISSNGHIIIFKYEGNSTFNVLFMFDMTAGKIDYPIDNLSSDAEPDSVPNEEEEKDFGYNDVSVSTTYSPSQNSSETWTSDEYFSQGVLKKRNKYTTWTDRKKRHIRKGASSSGQAATQSCDKCGHHKESEFAKFDKEEAEKTPKEGRFYSSGKRNPKSKYKVDDFSATSGFSKFSKTIQAAKKRARKAADMFRSEHPFFKAILRRHNIYNSFVYVPAGFAMKYLPSESIALQDSDGKRFPARCFDREGSGAGRSIGKGWATFAREHDLEEGDVLVFELINRETIVLEVHIFRAIDYSGM</sequence>
<evidence type="ECO:0000256" key="3">
    <source>
        <dbReference type="ARBA" id="ARBA00023125"/>
    </source>
</evidence>
<name>A0AAW0ILP2_QUESU</name>
<evidence type="ECO:0000256" key="5">
    <source>
        <dbReference type="ARBA" id="ARBA00023242"/>
    </source>
</evidence>
<accession>A0AAW0ILP2</accession>
<dbReference type="InterPro" id="IPR003340">
    <property type="entry name" value="B3_DNA-bd"/>
</dbReference>
<dbReference type="InterPro" id="IPR050655">
    <property type="entry name" value="Plant_B3_domain"/>
</dbReference>
<dbReference type="SUPFAM" id="SSF101936">
    <property type="entry name" value="DNA-binding pseudobarrel domain"/>
    <property type="match status" value="3"/>
</dbReference>
<dbReference type="EMBL" id="PKMF04001020">
    <property type="protein sequence ID" value="KAK7815257.1"/>
    <property type="molecule type" value="Genomic_DNA"/>
</dbReference>
<dbReference type="CDD" id="cd10017">
    <property type="entry name" value="B3_DNA"/>
    <property type="match status" value="2"/>
</dbReference>
<evidence type="ECO:0000256" key="4">
    <source>
        <dbReference type="ARBA" id="ARBA00023163"/>
    </source>
</evidence>
<proteinExistence type="predicted"/>
<dbReference type="PROSITE" id="PS50863">
    <property type="entry name" value="B3"/>
    <property type="match status" value="3"/>
</dbReference>
<feature type="region of interest" description="Disordered" evidence="6">
    <location>
        <begin position="468"/>
        <end position="490"/>
    </location>
</feature>
<dbReference type="GO" id="GO:0005634">
    <property type="term" value="C:nucleus"/>
    <property type="evidence" value="ECO:0007669"/>
    <property type="project" value="UniProtKB-SubCell"/>
</dbReference>
<gene>
    <name evidence="8" type="primary">VRN1_16</name>
    <name evidence="8" type="ORF">CFP56_001858</name>
</gene>
<evidence type="ECO:0000259" key="7">
    <source>
        <dbReference type="PROSITE" id="PS50863"/>
    </source>
</evidence>
<feature type="compositionally biased region" description="Low complexity" evidence="6">
    <location>
        <begin position="477"/>
        <end position="488"/>
    </location>
</feature>
<dbReference type="Gene3D" id="2.40.330.10">
    <property type="entry name" value="DNA-binding pseudobarrel domain"/>
    <property type="match status" value="3"/>
</dbReference>
<keyword evidence="4" id="KW-0804">Transcription</keyword>
<feature type="domain" description="TF-B3" evidence="7">
    <location>
        <begin position="301"/>
        <end position="395"/>
    </location>
</feature>
<feature type="region of interest" description="Disordered" evidence="6">
    <location>
        <begin position="504"/>
        <end position="524"/>
    </location>
</feature>
<keyword evidence="5" id="KW-0539">Nucleus</keyword>
<dbReference type="PANTHER" id="PTHR31920:SF51">
    <property type="entry name" value="BINDING PROTEIN, PUTATIVE-RELATED"/>
    <property type="match status" value="1"/>
</dbReference>
<feature type="domain" description="TF-B3" evidence="7">
    <location>
        <begin position="21"/>
        <end position="99"/>
    </location>
</feature>
<feature type="compositionally biased region" description="Polar residues" evidence="6">
    <location>
        <begin position="430"/>
        <end position="439"/>
    </location>
</feature>
<evidence type="ECO:0000256" key="6">
    <source>
        <dbReference type="SAM" id="MobiDB-lite"/>
    </source>
</evidence>
<comment type="subcellular location">
    <subcellularLocation>
        <location evidence="1">Nucleus</location>
    </subcellularLocation>
</comment>
<reference evidence="8 9" key="1">
    <citation type="journal article" date="2018" name="Sci. Data">
        <title>The draft genome sequence of cork oak.</title>
        <authorList>
            <person name="Ramos A.M."/>
            <person name="Usie A."/>
            <person name="Barbosa P."/>
            <person name="Barros P.M."/>
            <person name="Capote T."/>
            <person name="Chaves I."/>
            <person name="Simoes F."/>
            <person name="Abreu I."/>
            <person name="Carrasquinho I."/>
            <person name="Faro C."/>
            <person name="Guimaraes J.B."/>
            <person name="Mendonca D."/>
            <person name="Nobrega F."/>
            <person name="Rodrigues L."/>
            <person name="Saibo N.J.M."/>
            <person name="Varela M.C."/>
            <person name="Egas C."/>
            <person name="Matos J."/>
            <person name="Miguel C.M."/>
            <person name="Oliveira M.M."/>
            <person name="Ricardo C.P."/>
            <person name="Goncalves S."/>
        </authorList>
    </citation>
    <scope>NUCLEOTIDE SEQUENCE [LARGE SCALE GENOMIC DNA]</scope>
    <source>
        <strain evidence="9">cv. HL8</strain>
    </source>
</reference>
<dbReference type="Pfam" id="PF02362">
    <property type="entry name" value="B3"/>
    <property type="match status" value="3"/>
</dbReference>
<evidence type="ECO:0000313" key="9">
    <source>
        <dbReference type="Proteomes" id="UP000237347"/>
    </source>
</evidence>
<feature type="region of interest" description="Disordered" evidence="6">
    <location>
        <begin position="408"/>
        <end position="439"/>
    </location>
</feature>
<protein>
    <submittedName>
        <fullName evidence="8">B3 domain-containing transcription factor vrn1</fullName>
    </submittedName>
</protein>
<evidence type="ECO:0000256" key="1">
    <source>
        <dbReference type="ARBA" id="ARBA00004123"/>
    </source>
</evidence>
<dbReference type="InterPro" id="IPR015300">
    <property type="entry name" value="DNA-bd_pseudobarrel_sf"/>
</dbReference>
<dbReference type="AlphaFoldDB" id="A0AAW0ILP2"/>
<keyword evidence="3" id="KW-0238">DNA-binding</keyword>
<keyword evidence="2" id="KW-0805">Transcription regulation</keyword>
<dbReference type="Proteomes" id="UP000237347">
    <property type="component" value="Unassembled WGS sequence"/>
</dbReference>
<feature type="domain" description="TF-B3" evidence="7">
    <location>
        <begin position="567"/>
        <end position="663"/>
    </location>
</feature>
<comment type="caution">
    <text evidence="8">The sequence shown here is derived from an EMBL/GenBank/DDBJ whole genome shotgun (WGS) entry which is preliminary data.</text>
</comment>
<evidence type="ECO:0000313" key="8">
    <source>
        <dbReference type="EMBL" id="KAK7815257.1"/>
    </source>
</evidence>
<organism evidence="8 9">
    <name type="scientific">Quercus suber</name>
    <name type="common">Cork oak</name>
    <dbReference type="NCBI Taxonomy" id="58331"/>
    <lineage>
        <taxon>Eukaryota</taxon>
        <taxon>Viridiplantae</taxon>
        <taxon>Streptophyta</taxon>
        <taxon>Embryophyta</taxon>
        <taxon>Tracheophyta</taxon>
        <taxon>Spermatophyta</taxon>
        <taxon>Magnoliopsida</taxon>
        <taxon>eudicotyledons</taxon>
        <taxon>Gunneridae</taxon>
        <taxon>Pentapetalae</taxon>
        <taxon>rosids</taxon>
        <taxon>fabids</taxon>
        <taxon>Fagales</taxon>
        <taxon>Fagaceae</taxon>
        <taxon>Quercus</taxon>
    </lineage>
</organism>
<feature type="compositionally biased region" description="Acidic residues" evidence="6">
    <location>
        <begin position="411"/>
        <end position="423"/>
    </location>
</feature>
<feature type="region of interest" description="Disordered" evidence="6">
    <location>
        <begin position="165"/>
        <end position="184"/>
    </location>
</feature>
<dbReference type="GO" id="GO:0003677">
    <property type="term" value="F:DNA binding"/>
    <property type="evidence" value="ECO:0007669"/>
    <property type="project" value="UniProtKB-KW"/>
</dbReference>
<keyword evidence="9" id="KW-1185">Reference proteome</keyword>
<dbReference type="PANTHER" id="PTHR31920">
    <property type="entry name" value="B3 DOMAIN-CONTAINING"/>
    <property type="match status" value="1"/>
</dbReference>
<feature type="compositionally biased region" description="Basic and acidic residues" evidence="6">
    <location>
        <begin position="504"/>
        <end position="516"/>
    </location>
</feature>
<dbReference type="SMART" id="SM01019">
    <property type="entry name" value="B3"/>
    <property type="match status" value="3"/>
</dbReference>